<evidence type="ECO:0000256" key="4">
    <source>
        <dbReference type="ARBA" id="ARBA00023014"/>
    </source>
</evidence>
<evidence type="ECO:0000256" key="2">
    <source>
        <dbReference type="ARBA" id="ARBA00022723"/>
    </source>
</evidence>
<dbReference type="EMBL" id="BAAAMR010000016">
    <property type="protein sequence ID" value="GAA2131698.1"/>
    <property type="molecule type" value="Genomic_DNA"/>
</dbReference>
<dbReference type="InterPro" id="IPR036922">
    <property type="entry name" value="Rieske_2Fe-2S_sf"/>
</dbReference>
<keyword evidence="8" id="KW-0472">Membrane</keyword>
<organism evidence="10 11">
    <name type="scientific">Actinomadura napierensis</name>
    <dbReference type="NCBI Taxonomy" id="267854"/>
    <lineage>
        <taxon>Bacteria</taxon>
        <taxon>Bacillati</taxon>
        <taxon>Actinomycetota</taxon>
        <taxon>Actinomycetes</taxon>
        <taxon>Streptosporangiales</taxon>
        <taxon>Thermomonosporaceae</taxon>
        <taxon>Actinomadura</taxon>
    </lineage>
</organism>
<sequence length="308" mass="32300">MVRRLEKAEALDRVAGPVSAVVRRAVRPRLVRNLLSGTNLGHPLHPALTDVVVGAWSMSTLLDAAGGRDAEPAADLLVTTGVIAAVPTALTGLNDWADTLGAERRVGMVHATANTMALGLYGASIAARARGNRGGGKALGLAGFAVLAFSAYLGGHLSFVKGVNVNRTAWQQGPQDWTPVLGENELPDSEHRTVDVDGVPIMLYRADQRVYALEATCSHMGGPLDKGTIADGCVTCPWHGSTFRLADGGIVRGPASTPEPCFETRVQDGRIEVRVPPAGAPSRKAEGAHAGSAERMGRAARRRLARTS</sequence>
<reference evidence="10 11" key="1">
    <citation type="journal article" date="2019" name="Int. J. Syst. Evol. Microbiol.">
        <title>The Global Catalogue of Microorganisms (GCM) 10K type strain sequencing project: providing services to taxonomists for standard genome sequencing and annotation.</title>
        <authorList>
            <consortium name="The Broad Institute Genomics Platform"/>
            <consortium name="The Broad Institute Genome Sequencing Center for Infectious Disease"/>
            <person name="Wu L."/>
            <person name="Ma J."/>
        </authorList>
    </citation>
    <scope>NUCLEOTIDE SEQUENCE [LARGE SCALE GENOMIC DNA]</scope>
    <source>
        <strain evidence="10 11">JCM 13850</strain>
    </source>
</reference>
<feature type="region of interest" description="Disordered" evidence="7">
    <location>
        <begin position="272"/>
        <end position="308"/>
    </location>
</feature>
<evidence type="ECO:0000256" key="5">
    <source>
        <dbReference type="ARBA" id="ARBA00034078"/>
    </source>
</evidence>
<comment type="cofactor">
    <cofactor evidence="5">
        <name>[2Fe-2S] cluster</name>
        <dbReference type="ChEBI" id="CHEBI:190135"/>
    </cofactor>
</comment>
<keyword evidence="2" id="KW-0479">Metal-binding</keyword>
<feature type="domain" description="Rieske" evidence="9">
    <location>
        <begin position="177"/>
        <end position="273"/>
    </location>
</feature>
<comment type="similarity">
    <text evidence="6">Belongs to the bacterial ring-hydroxylating dioxygenase ferredoxin component family.</text>
</comment>
<keyword evidence="1" id="KW-0001">2Fe-2S</keyword>
<keyword evidence="8" id="KW-1133">Transmembrane helix</keyword>
<dbReference type="Gene3D" id="2.102.10.10">
    <property type="entry name" value="Rieske [2Fe-2S] iron-sulphur domain"/>
    <property type="match status" value="1"/>
</dbReference>
<evidence type="ECO:0000259" key="9">
    <source>
        <dbReference type="PROSITE" id="PS51296"/>
    </source>
</evidence>
<name>A0ABN2YSV4_9ACTN</name>
<keyword evidence="4" id="KW-0411">Iron-sulfur</keyword>
<proteinExistence type="inferred from homology"/>
<dbReference type="CDD" id="cd03467">
    <property type="entry name" value="Rieske"/>
    <property type="match status" value="1"/>
</dbReference>
<evidence type="ECO:0000256" key="7">
    <source>
        <dbReference type="SAM" id="MobiDB-lite"/>
    </source>
</evidence>
<dbReference type="InterPro" id="IPR019251">
    <property type="entry name" value="DUF2231_TM"/>
</dbReference>
<keyword evidence="8" id="KW-0812">Transmembrane</keyword>
<dbReference type="SUPFAM" id="SSF50022">
    <property type="entry name" value="ISP domain"/>
    <property type="match status" value="1"/>
</dbReference>
<accession>A0ABN2YSV4</accession>
<dbReference type="PANTHER" id="PTHR21496">
    <property type="entry name" value="FERREDOXIN-RELATED"/>
    <property type="match status" value="1"/>
</dbReference>
<evidence type="ECO:0000313" key="11">
    <source>
        <dbReference type="Proteomes" id="UP001501020"/>
    </source>
</evidence>
<feature type="compositionally biased region" description="Basic residues" evidence="7">
    <location>
        <begin position="298"/>
        <end position="308"/>
    </location>
</feature>
<keyword evidence="11" id="KW-1185">Reference proteome</keyword>
<dbReference type="Proteomes" id="UP001501020">
    <property type="component" value="Unassembled WGS sequence"/>
</dbReference>
<gene>
    <name evidence="10" type="ORF">GCM10009727_24250</name>
</gene>
<evidence type="ECO:0000256" key="8">
    <source>
        <dbReference type="SAM" id="Phobius"/>
    </source>
</evidence>
<dbReference type="PANTHER" id="PTHR21496:SF0">
    <property type="entry name" value="RIESKE DOMAIN-CONTAINING PROTEIN"/>
    <property type="match status" value="1"/>
</dbReference>
<keyword evidence="3" id="KW-0408">Iron</keyword>
<dbReference type="PROSITE" id="PS51296">
    <property type="entry name" value="RIESKE"/>
    <property type="match status" value="1"/>
</dbReference>
<evidence type="ECO:0000256" key="3">
    <source>
        <dbReference type="ARBA" id="ARBA00023004"/>
    </source>
</evidence>
<feature type="transmembrane region" description="Helical" evidence="8">
    <location>
        <begin position="138"/>
        <end position="159"/>
    </location>
</feature>
<evidence type="ECO:0000256" key="6">
    <source>
        <dbReference type="ARBA" id="ARBA00038001"/>
    </source>
</evidence>
<protein>
    <recommendedName>
        <fullName evidence="9">Rieske domain-containing protein</fullName>
    </recommendedName>
</protein>
<evidence type="ECO:0000256" key="1">
    <source>
        <dbReference type="ARBA" id="ARBA00022714"/>
    </source>
</evidence>
<dbReference type="Pfam" id="PF00355">
    <property type="entry name" value="Rieske"/>
    <property type="match status" value="1"/>
</dbReference>
<evidence type="ECO:0000313" key="10">
    <source>
        <dbReference type="EMBL" id="GAA2131698.1"/>
    </source>
</evidence>
<dbReference type="Pfam" id="PF09990">
    <property type="entry name" value="DUF2231"/>
    <property type="match status" value="1"/>
</dbReference>
<comment type="caution">
    <text evidence="10">The sequence shown here is derived from an EMBL/GenBank/DDBJ whole genome shotgun (WGS) entry which is preliminary data.</text>
</comment>
<dbReference type="InterPro" id="IPR017941">
    <property type="entry name" value="Rieske_2Fe-2S"/>
</dbReference>